<dbReference type="KEGG" id="ppru:FDP22_13250"/>
<dbReference type="Proteomes" id="UP000305888">
    <property type="component" value="Chromosome"/>
</dbReference>
<evidence type="ECO:0000259" key="4">
    <source>
        <dbReference type="Pfam" id="PF01593"/>
    </source>
</evidence>
<dbReference type="InterPro" id="IPR036188">
    <property type="entry name" value="FAD/NAD-bd_sf"/>
</dbReference>
<organism evidence="5 6">
    <name type="scientific">Paroceanicella profunda</name>
    <dbReference type="NCBI Taxonomy" id="2579971"/>
    <lineage>
        <taxon>Bacteria</taxon>
        <taxon>Pseudomonadati</taxon>
        <taxon>Pseudomonadota</taxon>
        <taxon>Alphaproteobacteria</taxon>
        <taxon>Rhodobacterales</taxon>
        <taxon>Paracoccaceae</taxon>
        <taxon>Paroceanicella</taxon>
    </lineage>
</organism>
<comment type="function">
    <text evidence="1">Probable oxidoreductase that may play a role as regulator of mitochondrial function.</text>
</comment>
<evidence type="ECO:0000256" key="2">
    <source>
        <dbReference type="ARBA" id="ARBA00038825"/>
    </source>
</evidence>
<dbReference type="Gene3D" id="3.90.660.50">
    <property type="match status" value="1"/>
</dbReference>
<dbReference type="InterPro" id="IPR002937">
    <property type="entry name" value="Amino_oxidase"/>
</dbReference>
<dbReference type="Pfam" id="PF01593">
    <property type="entry name" value="Amino_oxidase"/>
    <property type="match status" value="1"/>
</dbReference>
<dbReference type="GO" id="GO:0016491">
    <property type="term" value="F:oxidoreductase activity"/>
    <property type="evidence" value="ECO:0007669"/>
    <property type="project" value="InterPro"/>
</dbReference>
<feature type="domain" description="Amine oxidase" evidence="4">
    <location>
        <begin position="15"/>
        <end position="395"/>
    </location>
</feature>
<reference evidence="5 6" key="1">
    <citation type="submission" date="2019-06" db="EMBL/GenBank/DDBJ databases">
        <title>Genome sequence of Rhodobacteraceae bacterium D4M1.</title>
        <authorList>
            <person name="Cao J."/>
        </authorList>
    </citation>
    <scope>NUCLEOTIDE SEQUENCE [LARGE SCALE GENOMIC DNA]</scope>
    <source>
        <strain evidence="5 6">D4M1</strain>
    </source>
</reference>
<evidence type="ECO:0000313" key="6">
    <source>
        <dbReference type="Proteomes" id="UP000305888"/>
    </source>
</evidence>
<dbReference type="AlphaFoldDB" id="A0A5B8FI45"/>
<evidence type="ECO:0000313" key="5">
    <source>
        <dbReference type="EMBL" id="QDL92668.1"/>
    </source>
</evidence>
<comment type="subunit">
    <text evidence="2">Interacts with COX5B; this interaction may contribute to localize PYROXD2 to the inner face of the inner mitochondrial membrane.</text>
</comment>
<sequence>MQYDAILVGAGLNSLAAAAHLAASGWSVCVFERAETPGGAVKTEELTLPGFRHDVAAMNLSMFAGSAFHAKYADELKSHGLAFAPAAHPFASAFPEGGFFGVSADLDTTLARFADSRDADTWRAMVAAFPGRAATVGGLLGAPMTPRALAKQGWQAWRAHGAGGTADLVRLLAASPRNWLTETFHDPRVHATLGAWGMHLDFAPDIAGGAVFPYLEAMANQCFGMVIGASGAGTLTDALCAMIRARGGEIHCSTEVTEICVENGRAVSVRLDDGTVTRAAKAVLANVAPRGLARLLKQGSGDARYDAGLARFRHGPGTMMIHLALDALPPWREAELKRFAYVHIAPSLDYMASVYTQAMAGLLPRAPILVVGQPTVVDPSRAPEGRHTLWVQVRALPAGIRGDAAGAIAGTDWAEVREAYADRAMALLEQYAPGLGAHVLARHVESPLDLEARNPNLVGGDQVCGSHHLDQNFLFRPVRGHADWSTPVRALHLIGAASWPGAGTGAASGFMAATRLAGK</sequence>
<dbReference type="Gene3D" id="3.50.50.60">
    <property type="entry name" value="FAD/NAD(P)-binding domain"/>
    <property type="match status" value="2"/>
</dbReference>
<dbReference type="OrthoDB" id="9774675at2"/>
<dbReference type="RefSeq" id="WP_138574337.1">
    <property type="nucleotide sequence ID" value="NZ_CP040818.1"/>
</dbReference>
<dbReference type="EMBL" id="CP040818">
    <property type="protein sequence ID" value="QDL92668.1"/>
    <property type="molecule type" value="Genomic_DNA"/>
</dbReference>
<keyword evidence="6" id="KW-1185">Reference proteome</keyword>
<evidence type="ECO:0000256" key="1">
    <source>
        <dbReference type="ARBA" id="ARBA00037217"/>
    </source>
</evidence>
<evidence type="ECO:0000256" key="3">
    <source>
        <dbReference type="ARBA" id="ARBA00040298"/>
    </source>
</evidence>
<name>A0A5B8FI45_9RHOB</name>
<dbReference type="PANTHER" id="PTHR10668:SF105">
    <property type="entry name" value="DEHYDROGENASE-RELATED"/>
    <property type="match status" value="1"/>
</dbReference>
<dbReference type="SUPFAM" id="SSF51905">
    <property type="entry name" value="FAD/NAD(P)-binding domain"/>
    <property type="match status" value="1"/>
</dbReference>
<protein>
    <recommendedName>
        <fullName evidence="3">Pyridine nucleotide-disulfide oxidoreductase domain-containing protein 2</fullName>
    </recommendedName>
</protein>
<accession>A0A5B8FI45</accession>
<gene>
    <name evidence="5" type="ORF">FDP22_13250</name>
</gene>
<proteinExistence type="predicted"/>
<dbReference type="PANTHER" id="PTHR10668">
    <property type="entry name" value="PHYTOENE DEHYDROGENASE"/>
    <property type="match status" value="1"/>
</dbReference>